<accession>A0A5N6SSY9</accession>
<protein>
    <submittedName>
        <fullName evidence="1">Uncharacterized protein</fullName>
    </submittedName>
</protein>
<keyword evidence="2" id="KW-1185">Reference proteome</keyword>
<proteinExistence type="predicted"/>
<name>A0A5N6SSY9_ASPPS</name>
<dbReference type="EMBL" id="ML743581">
    <property type="protein sequence ID" value="KAE8136939.1"/>
    <property type="molecule type" value="Genomic_DNA"/>
</dbReference>
<evidence type="ECO:0000313" key="1">
    <source>
        <dbReference type="EMBL" id="KAE8136939.1"/>
    </source>
</evidence>
<dbReference type="GeneID" id="43638963"/>
<sequence>MQVALRNPTPRQIFLRNNTKTSFLLPSHIHSYRLGTFSTTFPTLRQRRDSRLMCSRSYCRYQSIYSETSDR</sequence>
<evidence type="ECO:0000313" key="2">
    <source>
        <dbReference type="Proteomes" id="UP000325672"/>
    </source>
</evidence>
<gene>
    <name evidence="1" type="ORF">BDV38DRAFT_248811</name>
</gene>
<dbReference type="Proteomes" id="UP000325672">
    <property type="component" value="Unassembled WGS sequence"/>
</dbReference>
<organism evidence="1 2">
    <name type="scientific">Aspergillus pseudotamarii</name>
    <dbReference type="NCBI Taxonomy" id="132259"/>
    <lineage>
        <taxon>Eukaryota</taxon>
        <taxon>Fungi</taxon>
        <taxon>Dikarya</taxon>
        <taxon>Ascomycota</taxon>
        <taxon>Pezizomycotina</taxon>
        <taxon>Eurotiomycetes</taxon>
        <taxon>Eurotiomycetidae</taxon>
        <taxon>Eurotiales</taxon>
        <taxon>Aspergillaceae</taxon>
        <taxon>Aspergillus</taxon>
        <taxon>Aspergillus subgen. Circumdati</taxon>
    </lineage>
</organism>
<dbReference type="AlphaFoldDB" id="A0A5N6SSY9"/>
<dbReference type="RefSeq" id="XP_031913002.1">
    <property type="nucleotide sequence ID" value="XM_032054753.1"/>
</dbReference>
<reference evidence="1 2" key="1">
    <citation type="submission" date="2019-04" db="EMBL/GenBank/DDBJ databases">
        <title>Friends and foes A comparative genomics study of 23 Aspergillus species from section Flavi.</title>
        <authorList>
            <consortium name="DOE Joint Genome Institute"/>
            <person name="Kjaerbolling I."/>
            <person name="Vesth T."/>
            <person name="Frisvad J.C."/>
            <person name="Nybo J.L."/>
            <person name="Theobald S."/>
            <person name="Kildgaard S."/>
            <person name="Isbrandt T."/>
            <person name="Kuo A."/>
            <person name="Sato A."/>
            <person name="Lyhne E.K."/>
            <person name="Kogle M.E."/>
            <person name="Wiebenga A."/>
            <person name="Kun R.S."/>
            <person name="Lubbers R.J."/>
            <person name="Makela M.R."/>
            <person name="Barry K."/>
            <person name="Chovatia M."/>
            <person name="Clum A."/>
            <person name="Daum C."/>
            <person name="Haridas S."/>
            <person name="He G."/>
            <person name="LaButti K."/>
            <person name="Lipzen A."/>
            <person name="Mondo S."/>
            <person name="Riley R."/>
            <person name="Salamov A."/>
            <person name="Simmons B.A."/>
            <person name="Magnuson J.K."/>
            <person name="Henrissat B."/>
            <person name="Mortensen U.H."/>
            <person name="Larsen T.O."/>
            <person name="Devries R.P."/>
            <person name="Grigoriev I.V."/>
            <person name="Machida M."/>
            <person name="Baker S.E."/>
            <person name="Andersen M.R."/>
        </authorList>
    </citation>
    <scope>NUCLEOTIDE SEQUENCE [LARGE SCALE GENOMIC DNA]</scope>
    <source>
        <strain evidence="1 2">CBS 117625</strain>
    </source>
</reference>